<dbReference type="NCBIfam" id="TIGR01499">
    <property type="entry name" value="folC"/>
    <property type="match status" value="1"/>
</dbReference>
<dbReference type="Proteomes" id="UP000183447">
    <property type="component" value="Unassembled WGS sequence"/>
</dbReference>
<protein>
    <recommendedName>
        <fullName evidence="3">tetrahydrofolate synthase</fullName>
        <ecNumber evidence="3">6.3.2.17</ecNumber>
    </recommendedName>
</protein>
<dbReference type="InterPro" id="IPR001645">
    <property type="entry name" value="Folylpolyglutamate_synth"/>
</dbReference>
<dbReference type="EC" id="6.3.2.17" evidence="3"/>
<dbReference type="PANTHER" id="PTHR11136:SF0">
    <property type="entry name" value="DIHYDROFOLATE SYNTHETASE-RELATED"/>
    <property type="match status" value="1"/>
</dbReference>
<comment type="similarity">
    <text evidence="2 10">Belongs to the folylpolyglutamate synthase family.</text>
</comment>
<dbReference type="GO" id="GO:0005737">
    <property type="term" value="C:cytoplasm"/>
    <property type="evidence" value="ECO:0007669"/>
    <property type="project" value="TreeGrafter"/>
</dbReference>
<organism evidence="12 13">
    <name type="scientific">Devosia enhydra</name>
    <dbReference type="NCBI Taxonomy" id="665118"/>
    <lineage>
        <taxon>Bacteria</taxon>
        <taxon>Pseudomonadati</taxon>
        <taxon>Pseudomonadota</taxon>
        <taxon>Alphaproteobacteria</taxon>
        <taxon>Hyphomicrobiales</taxon>
        <taxon>Devosiaceae</taxon>
        <taxon>Devosia</taxon>
    </lineage>
</organism>
<gene>
    <name evidence="12" type="ORF">SAMN02983003_1882</name>
</gene>
<comment type="cofactor">
    <cofactor evidence="1">
        <name>Mg(2+)</name>
        <dbReference type="ChEBI" id="CHEBI:18420"/>
    </cofactor>
</comment>
<reference evidence="12 13" key="1">
    <citation type="submission" date="2016-11" db="EMBL/GenBank/DDBJ databases">
        <authorList>
            <person name="Jaros S."/>
            <person name="Januszkiewicz K."/>
            <person name="Wedrychowicz H."/>
        </authorList>
    </citation>
    <scope>NUCLEOTIDE SEQUENCE [LARGE SCALE GENOMIC DNA]</scope>
    <source>
        <strain evidence="12 13">ATCC 23634</strain>
    </source>
</reference>
<dbReference type="InterPro" id="IPR036615">
    <property type="entry name" value="Mur_ligase_C_dom_sf"/>
</dbReference>
<dbReference type="GO" id="GO:0046872">
    <property type="term" value="F:metal ion binding"/>
    <property type="evidence" value="ECO:0007669"/>
    <property type="project" value="UniProtKB-KW"/>
</dbReference>
<dbReference type="GO" id="GO:0008841">
    <property type="term" value="F:dihydrofolate synthase activity"/>
    <property type="evidence" value="ECO:0007669"/>
    <property type="project" value="TreeGrafter"/>
</dbReference>
<dbReference type="PANTHER" id="PTHR11136">
    <property type="entry name" value="FOLYLPOLYGLUTAMATE SYNTHASE-RELATED"/>
    <property type="match status" value="1"/>
</dbReference>
<dbReference type="FunFam" id="3.40.1190.10:FF:000011">
    <property type="entry name" value="Folylpolyglutamate synthase/dihydrofolate synthase"/>
    <property type="match status" value="1"/>
</dbReference>
<comment type="catalytic activity">
    <reaction evidence="9">
        <text>(6S)-5,6,7,8-tetrahydrofolyl-(gamma-L-Glu)(n) + L-glutamate + ATP = (6S)-5,6,7,8-tetrahydrofolyl-(gamma-L-Glu)(n+1) + ADP + phosphate + H(+)</text>
        <dbReference type="Rhea" id="RHEA:10580"/>
        <dbReference type="Rhea" id="RHEA-COMP:14738"/>
        <dbReference type="Rhea" id="RHEA-COMP:14740"/>
        <dbReference type="ChEBI" id="CHEBI:15378"/>
        <dbReference type="ChEBI" id="CHEBI:29985"/>
        <dbReference type="ChEBI" id="CHEBI:30616"/>
        <dbReference type="ChEBI" id="CHEBI:43474"/>
        <dbReference type="ChEBI" id="CHEBI:141005"/>
        <dbReference type="ChEBI" id="CHEBI:456216"/>
        <dbReference type="EC" id="6.3.2.17"/>
    </reaction>
</comment>
<name>A0A1K2HXC5_9HYPH</name>
<dbReference type="InterPro" id="IPR013221">
    <property type="entry name" value="Mur_ligase_cen"/>
</dbReference>
<dbReference type="Gene3D" id="3.90.190.20">
    <property type="entry name" value="Mur ligase, C-terminal domain"/>
    <property type="match status" value="1"/>
</dbReference>
<dbReference type="STRING" id="665118.SAMN02983003_1882"/>
<proteinExistence type="inferred from homology"/>
<dbReference type="Gene3D" id="3.40.1190.10">
    <property type="entry name" value="Mur-like, catalytic domain"/>
    <property type="match status" value="1"/>
</dbReference>
<dbReference type="SUPFAM" id="SSF53623">
    <property type="entry name" value="MurD-like peptide ligases, catalytic domain"/>
    <property type="match status" value="1"/>
</dbReference>
<evidence type="ECO:0000256" key="10">
    <source>
        <dbReference type="PIRNR" id="PIRNR001563"/>
    </source>
</evidence>
<dbReference type="InterPro" id="IPR036565">
    <property type="entry name" value="Mur-like_cat_sf"/>
</dbReference>
<keyword evidence="6 10" id="KW-0547">Nucleotide-binding</keyword>
<keyword evidence="7 10" id="KW-0067">ATP-binding</keyword>
<evidence type="ECO:0000256" key="7">
    <source>
        <dbReference type="ARBA" id="ARBA00022840"/>
    </source>
</evidence>
<dbReference type="PROSITE" id="PS01012">
    <property type="entry name" value="FOLYLPOLYGLU_SYNT_2"/>
    <property type="match status" value="1"/>
</dbReference>
<evidence type="ECO:0000259" key="11">
    <source>
        <dbReference type="Pfam" id="PF08245"/>
    </source>
</evidence>
<feature type="domain" description="Mur ligase central" evidence="11">
    <location>
        <begin position="57"/>
        <end position="273"/>
    </location>
</feature>
<dbReference type="AlphaFoldDB" id="A0A1K2HXC5"/>
<accession>A0A1K2HXC5</accession>
<evidence type="ECO:0000256" key="2">
    <source>
        <dbReference type="ARBA" id="ARBA00008276"/>
    </source>
</evidence>
<dbReference type="GO" id="GO:0046654">
    <property type="term" value="P:tetrahydrofolate biosynthetic process"/>
    <property type="evidence" value="ECO:0007669"/>
    <property type="project" value="UniProtKB-UniPathway"/>
</dbReference>
<evidence type="ECO:0000256" key="1">
    <source>
        <dbReference type="ARBA" id="ARBA00001946"/>
    </source>
</evidence>
<evidence type="ECO:0000256" key="3">
    <source>
        <dbReference type="ARBA" id="ARBA00013025"/>
    </source>
</evidence>
<keyword evidence="4 10" id="KW-0436">Ligase</keyword>
<evidence type="ECO:0000256" key="4">
    <source>
        <dbReference type="ARBA" id="ARBA00022598"/>
    </source>
</evidence>
<dbReference type="InterPro" id="IPR018109">
    <property type="entry name" value="Folylpolyglutamate_synth_CS"/>
</dbReference>
<keyword evidence="8" id="KW-0460">Magnesium</keyword>
<evidence type="ECO:0000256" key="8">
    <source>
        <dbReference type="ARBA" id="ARBA00022842"/>
    </source>
</evidence>
<dbReference type="Pfam" id="PF08245">
    <property type="entry name" value="Mur_ligase_M"/>
    <property type="match status" value="1"/>
</dbReference>
<evidence type="ECO:0000256" key="6">
    <source>
        <dbReference type="ARBA" id="ARBA00022741"/>
    </source>
</evidence>
<sequence>MLRHPANSDALMSRTDAILARLLTLHPKLIDLGLDRQRRLLDAMGNPERRMPPVIHVAGTNGKGSTIAFLRAMLEAAGLAVHVYTSPHLVRFNERIRLAGELVSTRRLNATLEAVEAINAGAPATFFEMTTAAAFQLFAETPADVLLLEVGMGGEFDSTNVVEKPLGTIITPVALDHQQFLGNTVGEIAVAKAGILKRGSLAVIARQEDAARDVIARRAARLGVVPVYAGEDFEGHEEAGRLVFSDEKGLLDLPPPALFGPHQFDNASLAIAALRHFGLPVSDAAIAEGLKRAQWPARMAKLSEGRLAARLTPAQELWLDGGHNAHGAAALRQALDRLDAQRKAPLVLIVGMMNTRRPEDFLAPFADTAVAVHALAIPGETNAHPAARIAGVGQALGLRATAERSIGRALAKAGAVEGARIVICGSLYLAGHVLDANGTPPR</sequence>
<dbReference type="GO" id="GO:0004326">
    <property type="term" value="F:tetrahydrofolylpolyglutamate synthase activity"/>
    <property type="evidence" value="ECO:0007669"/>
    <property type="project" value="UniProtKB-EC"/>
</dbReference>
<evidence type="ECO:0000313" key="12">
    <source>
        <dbReference type="EMBL" id="SFZ84213.1"/>
    </source>
</evidence>
<dbReference type="GO" id="GO:0005524">
    <property type="term" value="F:ATP binding"/>
    <property type="evidence" value="ECO:0007669"/>
    <property type="project" value="UniProtKB-KW"/>
</dbReference>
<evidence type="ECO:0000313" key="13">
    <source>
        <dbReference type="Proteomes" id="UP000183447"/>
    </source>
</evidence>
<keyword evidence="13" id="KW-1185">Reference proteome</keyword>
<dbReference type="PIRSF" id="PIRSF001563">
    <property type="entry name" value="Folylpolyglu_synth"/>
    <property type="match status" value="1"/>
</dbReference>
<keyword evidence="5" id="KW-0479">Metal-binding</keyword>
<evidence type="ECO:0000256" key="5">
    <source>
        <dbReference type="ARBA" id="ARBA00022723"/>
    </source>
</evidence>
<evidence type="ECO:0000256" key="9">
    <source>
        <dbReference type="ARBA" id="ARBA00047493"/>
    </source>
</evidence>
<dbReference type="UniPathway" id="UPA00077">
    <property type="reaction ID" value="UER00157"/>
</dbReference>
<dbReference type="EMBL" id="FPKU01000002">
    <property type="protein sequence ID" value="SFZ84213.1"/>
    <property type="molecule type" value="Genomic_DNA"/>
</dbReference>
<dbReference type="SUPFAM" id="SSF53244">
    <property type="entry name" value="MurD-like peptide ligases, peptide-binding domain"/>
    <property type="match status" value="1"/>
</dbReference>